<feature type="region of interest" description="Disordered" evidence="9">
    <location>
        <begin position="1"/>
        <end position="68"/>
    </location>
</feature>
<feature type="transmembrane region" description="Helical" evidence="10">
    <location>
        <begin position="470"/>
        <end position="490"/>
    </location>
</feature>
<evidence type="ECO:0000313" key="12">
    <source>
        <dbReference type="Proteomes" id="UP000192596"/>
    </source>
</evidence>
<keyword evidence="4 10" id="KW-0812">Transmembrane</keyword>
<keyword evidence="8 10" id="KW-0472">Membrane</keyword>
<evidence type="ECO:0000256" key="4">
    <source>
        <dbReference type="ARBA" id="ARBA00022692"/>
    </source>
</evidence>
<gene>
    <name evidence="11" type="ORF">B0A48_15051</name>
</gene>
<keyword evidence="5" id="KW-0571">Peptide transport</keyword>
<evidence type="ECO:0000256" key="7">
    <source>
        <dbReference type="ARBA" id="ARBA00022989"/>
    </source>
</evidence>
<evidence type="ECO:0000256" key="5">
    <source>
        <dbReference type="ARBA" id="ARBA00022856"/>
    </source>
</evidence>
<keyword evidence="3" id="KW-0813">Transport</keyword>
<feature type="transmembrane region" description="Helical" evidence="10">
    <location>
        <begin position="695"/>
        <end position="719"/>
    </location>
</feature>
<dbReference type="EMBL" id="NAJO01000041">
    <property type="protein sequence ID" value="OQN99202.1"/>
    <property type="molecule type" value="Genomic_DNA"/>
</dbReference>
<accession>A0A1V8SJ92</accession>
<evidence type="ECO:0000256" key="10">
    <source>
        <dbReference type="SAM" id="Phobius"/>
    </source>
</evidence>
<feature type="transmembrane region" description="Helical" evidence="10">
    <location>
        <begin position="192"/>
        <end position="212"/>
    </location>
</feature>
<evidence type="ECO:0008006" key="13">
    <source>
        <dbReference type="Google" id="ProtNLM"/>
    </source>
</evidence>
<feature type="transmembrane region" description="Helical" evidence="10">
    <location>
        <begin position="103"/>
        <end position="131"/>
    </location>
</feature>
<organism evidence="11 12">
    <name type="scientific">Cryoendolithus antarcticus</name>
    <dbReference type="NCBI Taxonomy" id="1507870"/>
    <lineage>
        <taxon>Eukaryota</taxon>
        <taxon>Fungi</taxon>
        <taxon>Dikarya</taxon>
        <taxon>Ascomycota</taxon>
        <taxon>Pezizomycotina</taxon>
        <taxon>Dothideomycetes</taxon>
        <taxon>Dothideomycetidae</taxon>
        <taxon>Cladosporiales</taxon>
        <taxon>Cladosporiaceae</taxon>
        <taxon>Cryoendolithus</taxon>
    </lineage>
</organism>
<comment type="subcellular location">
    <subcellularLocation>
        <location evidence="1">Membrane</location>
        <topology evidence="1">Multi-pass membrane protein</topology>
    </subcellularLocation>
</comment>
<keyword evidence="7 10" id="KW-1133">Transmembrane helix</keyword>
<evidence type="ECO:0000256" key="1">
    <source>
        <dbReference type="ARBA" id="ARBA00004141"/>
    </source>
</evidence>
<feature type="transmembrane region" description="Helical" evidence="10">
    <location>
        <begin position="618"/>
        <end position="637"/>
    </location>
</feature>
<proteinExistence type="inferred from homology"/>
<dbReference type="Proteomes" id="UP000192596">
    <property type="component" value="Unassembled WGS sequence"/>
</dbReference>
<evidence type="ECO:0000256" key="6">
    <source>
        <dbReference type="ARBA" id="ARBA00022927"/>
    </source>
</evidence>
<dbReference type="AlphaFoldDB" id="A0A1V8SJ92"/>
<dbReference type="NCBIfam" id="TIGR00728">
    <property type="entry name" value="OPT_sfam"/>
    <property type="match status" value="1"/>
</dbReference>
<dbReference type="Pfam" id="PF03169">
    <property type="entry name" value="OPT"/>
    <property type="match status" value="1"/>
</dbReference>
<evidence type="ECO:0000313" key="11">
    <source>
        <dbReference type="EMBL" id="OQN99202.1"/>
    </source>
</evidence>
<protein>
    <recommendedName>
        <fullName evidence="13">OPT superfamily oligopeptide transporter</fullName>
    </recommendedName>
</protein>
<feature type="transmembrane region" description="Helical" evidence="10">
    <location>
        <begin position="248"/>
        <end position="264"/>
    </location>
</feature>
<dbReference type="PANTHER" id="PTHR22601">
    <property type="entry name" value="ISP4 LIKE PROTEIN"/>
    <property type="match status" value="1"/>
</dbReference>
<comment type="caution">
    <text evidence="11">The sequence shown here is derived from an EMBL/GenBank/DDBJ whole genome shotgun (WGS) entry which is preliminary data.</text>
</comment>
<dbReference type="InterPro" id="IPR004813">
    <property type="entry name" value="OPT"/>
</dbReference>
<feature type="transmembrane region" description="Helical" evidence="10">
    <location>
        <begin position="657"/>
        <end position="683"/>
    </location>
</feature>
<feature type="transmembrane region" description="Helical" evidence="10">
    <location>
        <begin position="384"/>
        <end position="404"/>
    </location>
</feature>
<reference evidence="12" key="1">
    <citation type="submission" date="2017-03" db="EMBL/GenBank/DDBJ databases">
        <title>Genomes of endolithic fungi from Antarctica.</title>
        <authorList>
            <person name="Coleine C."/>
            <person name="Masonjones S."/>
            <person name="Stajich J.E."/>
        </authorList>
    </citation>
    <scope>NUCLEOTIDE SEQUENCE [LARGE SCALE GENOMIC DNA]</scope>
    <source>
        <strain evidence="12">CCFEE 5527</strain>
    </source>
</reference>
<evidence type="ECO:0000256" key="9">
    <source>
        <dbReference type="SAM" id="MobiDB-lite"/>
    </source>
</evidence>
<feature type="transmembrane region" description="Helical" evidence="10">
    <location>
        <begin position="308"/>
        <end position="326"/>
    </location>
</feature>
<comment type="similarity">
    <text evidence="2">Belongs to the oligopeptide OPT transporter family.</text>
</comment>
<dbReference type="InterPro" id="IPR004648">
    <property type="entry name" value="Oligpept_transpt"/>
</dbReference>
<evidence type="ECO:0000256" key="8">
    <source>
        <dbReference type="ARBA" id="ARBA00023136"/>
    </source>
</evidence>
<dbReference type="GO" id="GO:0016020">
    <property type="term" value="C:membrane"/>
    <property type="evidence" value="ECO:0007669"/>
    <property type="project" value="UniProtKB-SubCell"/>
</dbReference>
<dbReference type="OrthoDB" id="9986677at2759"/>
<dbReference type="GO" id="GO:0035673">
    <property type="term" value="F:oligopeptide transmembrane transporter activity"/>
    <property type="evidence" value="ECO:0007669"/>
    <property type="project" value="InterPro"/>
</dbReference>
<name>A0A1V8SJ92_9PEZI</name>
<evidence type="ECO:0000256" key="2">
    <source>
        <dbReference type="ARBA" id="ARBA00008807"/>
    </source>
</evidence>
<keyword evidence="12" id="KW-1185">Reference proteome</keyword>
<evidence type="ECO:0000256" key="3">
    <source>
        <dbReference type="ARBA" id="ARBA00022448"/>
    </source>
</evidence>
<dbReference type="InParanoid" id="A0A1V8SJ92"/>
<dbReference type="GO" id="GO:0015031">
    <property type="term" value="P:protein transport"/>
    <property type="evidence" value="ECO:0007669"/>
    <property type="project" value="UniProtKB-KW"/>
</dbReference>
<sequence length="753" mass="83601">MATSRPGFARKDTDGIPLSDLPSSSKAQGYDYQDRGAKDGTNVGITEEGSDDKKNDDIGNELPDYADDEDEHFTKPVETAQDLTTQVLHVDDDPSLSPYTFRVFFLGTGLSIFGSTILVSVVFLTVIAYVLGEFMAFAIPTKGFFRHLNPGPFNQKEHAAIAIMASAAAQTATSTEALAAQQLFYGGYPSKAAGIFVTLSSQLIGFGIAGLLRDVLIYPTKMLWPITLPTATLLETLHRDKHETKRRLKVFYIVFGLIFVWEVLPEYMFTVLTGVSVFCLAKQDNLVFTNLFGGASGNEGLGFLSSTVNQGLGLIGCYCLFMGVYYSNTWRSQDFPFLSQFLYNGTSNSTNYVVYNQTLILNDQLEIDQTKLASESLPYLTGTYISYLITSNAGLTATFTHMLLWNWDDIKTGWQWASPANMKRLFSGTGGKFWQKTESTEDRMARKLADPAIDPHYKLMLRNGYEETPMWWGFVVSALLTTVFMLFFGAQMGITGFQFNIQPICQMLAGYLFPGRPLANFYFTCYTYNALQQGQLLAKDIKLAQYVHLPPKCTFMVQVGGAAIGALMNWVSIVQNQAPLLLSIQGSNIWSGQNIQQFNTLAVAWSMAKDMFSVGARYQWVTLSFLIGFLVPLPFYIGHKLTGWRGFSYINCSIILWFMGNLFVGINSSILMFFVVATFSQFYLRKYKPDLFIKYNYLVAAALDGGTQVLVFILTFAVAGGSGKAVPFPTWAGNPDSGLHNIDYCMVNPANDG</sequence>
<keyword evidence="6" id="KW-0653">Protein transport</keyword>